<dbReference type="InterPro" id="IPR003439">
    <property type="entry name" value="ABC_transporter-like_ATP-bd"/>
</dbReference>
<evidence type="ECO:0000256" key="6">
    <source>
        <dbReference type="ARBA" id="ARBA00022840"/>
    </source>
</evidence>
<keyword evidence="4" id="KW-0472">Membrane</keyword>
<evidence type="ECO:0000313" key="9">
    <source>
        <dbReference type="Proteomes" id="UP000054683"/>
    </source>
</evidence>
<sequence>MLNPKVVPVEIVQAPVRTGNEILNIKSVCHGFDKTQPDQLVLDGVNLTLPEGEIVGMLGRSGSGKSTLLRIIAGLIEPTSGDVTYLGKPLDGPAKGVAMVFQTFALFPWLTVLQNVEAGLEALGVGAQKRRERALAAIDLIGLDGFENAYPRELSGGMRQRVGFARALVVDPTLLLMDEPFSALDVLTAENLRTDLLDLWTQGKMPIKSMLIVTHNIEEAVFMCDRILVLSSNPGRVIAEIKVPFAHPRNRLDPAFRSLVDEIYAKMTARQSDEATKKGLELSSWLPLVSTNLMAGLIETLAAAPYHGRADMPEIARTLQLEVDDLFPVAEVLQHLAFAEIREGDIFLTPPARVFAELGTQERKMMFAEHLLRHVPLATQIKKVLNERPGHRAPRVRFEQELEDFLSDSGAKETLDAVINWGRYGEIFSYNDKTELFSLADVES</sequence>
<dbReference type="InterPro" id="IPR018632">
    <property type="entry name" value="AAA-associated_dom_C"/>
</dbReference>
<keyword evidence="4" id="KW-0997">Cell inner membrane</keyword>
<dbReference type="RefSeq" id="WP_062088201.1">
    <property type="nucleotide sequence ID" value="NZ_FCOK02000029.1"/>
</dbReference>
<keyword evidence="3" id="KW-1003">Cell membrane</keyword>
<dbReference type="EMBL" id="FCOK02000029">
    <property type="protein sequence ID" value="SAL42519.1"/>
    <property type="molecule type" value="Genomic_DNA"/>
</dbReference>
<dbReference type="Gene3D" id="3.40.50.300">
    <property type="entry name" value="P-loop containing nucleotide triphosphate hydrolases"/>
    <property type="match status" value="1"/>
</dbReference>
<dbReference type="PROSITE" id="PS00211">
    <property type="entry name" value="ABC_TRANSPORTER_1"/>
    <property type="match status" value="1"/>
</dbReference>
<dbReference type="PANTHER" id="PTHR42788">
    <property type="entry name" value="TAURINE IMPORT ATP-BINDING PROTEIN-RELATED"/>
    <property type="match status" value="1"/>
</dbReference>
<dbReference type="PANTHER" id="PTHR42788:SF13">
    <property type="entry name" value="ALIPHATIC SULFONATES IMPORT ATP-BINDING PROTEIN SSUB"/>
    <property type="match status" value="1"/>
</dbReference>
<dbReference type="Pfam" id="PF00005">
    <property type="entry name" value="ABC_tran"/>
    <property type="match status" value="1"/>
</dbReference>
<dbReference type="InterPro" id="IPR017871">
    <property type="entry name" value="ABC_transporter-like_CS"/>
</dbReference>
<dbReference type="AlphaFoldDB" id="A0A158HES0"/>
<feature type="domain" description="ABC transporter" evidence="7">
    <location>
        <begin position="23"/>
        <end position="257"/>
    </location>
</feature>
<reference evidence="8 9" key="1">
    <citation type="submission" date="2016-01" db="EMBL/GenBank/DDBJ databases">
        <authorList>
            <person name="Oliw E.H."/>
        </authorList>
    </citation>
    <scope>NUCLEOTIDE SEQUENCE [LARGE SCALE GENOMIC DNA]</scope>
    <source>
        <strain evidence="8">LMG 27134</strain>
    </source>
</reference>
<evidence type="ECO:0000256" key="5">
    <source>
        <dbReference type="ARBA" id="ARBA00022741"/>
    </source>
</evidence>
<dbReference type="PROSITE" id="PS50893">
    <property type="entry name" value="ABC_TRANSPORTER_2"/>
    <property type="match status" value="1"/>
</dbReference>
<dbReference type="Proteomes" id="UP000054683">
    <property type="component" value="Unassembled WGS sequence"/>
</dbReference>
<evidence type="ECO:0000256" key="3">
    <source>
        <dbReference type="ARBA" id="ARBA00022475"/>
    </source>
</evidence>
<dbReference type="InterPro" id="IPR027417">
    <property type="entry name" value="P-loop_NTPase"/>
</dbReference>
<dbReference type="GO" id="GO:0016887">
    <property type="term" value="F:ATP hydrolysis activity"/>
    <property type="evidence" value="ECO:0007669"/>
    <property type="project" value="InterPro"/>
</dbReference>
<dbReference type="CDD" id="cd03293">
    <property type="entry name" value="ABC_NrtD_SsuB_transporters"/>
    <property type="match status" value="1"/>
</dbReference>
<dbReference type="OrthoDB" id="9783039at2"/>
<keyword evidence="6" id="KW-0067">ATP-binding</keyword>
<comment type="similarity">
    <text evidence="1">Belongs to the ABC transporter superfamily.</text>
</comment>
<keyword evidence="2" id="KW-0813">Transport</keyword>
<dbReference type="Pfam" id="PF09821">
    <property type="entry name" value="AAA_assoc_C"/>
    <property type="match status" value="1"/>
</dbReference>
<accession>A0A158HES0</accession>
<dbReference type="SUPFAM" id="SSF52540">
    <property type="entry name" value="P-loop containing nucleoside triphosphate hydrolases"/>
    <property type="match status" value="1"/>
</dbReference>
<gene>
    <name evidence="8" type="ORF">AWB69_04296</name>
</gene>
<protein>
    <submittedName>
        <fullName evidence="8">ABC transporter</fullName>
    </submittedName>
</protein>
<evidence type="ECO:0000259" key="7">
    <source>
        <dbReference type="PROSITE" id="PS50893"/>
    </source>
</evidence>
<dbReference type="InterPro" id="IPR003593">
    <property type="entry name" value="AAA+_ATPase"/>
</dbReference>
<name>A0A158HES0_9BURK</name>
<proteinExistence type="inferred from homology"/>
<evidence type="ECO:0000256" key="4">
    <source>
        <dbReference type="ARBA" id="ARBA00022519"/>
    </source>
</evidence>
<evidence type="ECO:0000256" key="2">
    <source>
        <dbReference type="ARBA" id="ARBA00022448"/>
    </source>
</evidence>
<dbReference type="SMART" id="SM00382">
    <property type="entry name" value="AAA"/>
    <property type="match status" value="1"/>
</dbReference>
<evidence type="ECO:0000256" key="1">
    <source>
        <dbReference type="ARBA" id="ARBA00005417"/>
    </source>
</evidence>
<dbReference type="InterPro" id="IPR050166">
    <property type="entry name" value="ABC_transporter_ATP-bind"/>
</dbReference>
<dbReference type="GO" id="GO:0005524">
    <property type="term" value="F:ATP binding"/>
    <property type="evidence" value="ECO:0007669"/>
    <property type="project" value="UniProtKB-KW"/>
</dbReference>
<evidence type="ECO:0000313" key="8">
    <source>
        <dbReference type="EMBL" id="SAL42519.1"/>
    </source>
</evidence>
<keyword evidence="5" id="KW-0547">Nucleotide-binding</keyword>
<organism evidence="8 9">
    <name type="scientific">Caballeronia udeis</name>
    <dbReference type="NCBI Taxonomy" id="1232866"/>
    <lineage>
        <taxon>Bacteria</taxon>
        <taxon>Pseudomonadati</taxon>
        <taxon>Pseudomonadota</taxon>
        <taxon>Betaproteobacteria</taxon>
        <taxon>Burkholderiales</taxon>
        <taxon>Burkholderiaceae</taxon>
        <taxon>Caballeronia</taxon>
    </lineage>
</organism>